<keyword evidence="5" id="KW-0210">Decarboxylase</keyword>
<dbReference type="GO" id="GO:0000162">
    <property type="term" value="P:L-tryptophan biosynthetic process"/>
    <property type="evidence" value="ECO:0007669"/>
    <property type="project" value="UniProtKB-UniPathway"/>
</dbReference>
<dbReference type="InterPro" id="IPR011060">
    <property type="entry name" value="RibuloseP-bd_barrel"/>
</dbReference>
<dbReference type="InterPro" id="IPR045186">
    <property type="entry name" value="Indole-3-glycerol_P_synth"/>
</dbReference>
<dbReference type="GO" id="GO:0004425">
    <property type="term" value="F:indole-3-glycerol-phosphate synthase activity"/>
    <property type="evidence" value="ECO:0007669"/>
    <property type="project" value="UniProtKB-EC"/>
</dbReference>
<dbReference type="HAMAP" id="MF_00134_B">
    <property type="entry name" value="IGPS_B"/>
    <property type="match status" value="1"/>
</dbReference>
<evidence type="ECO:0000313" key="10">
    <source>
        <dbReference type="EMBL" id="SUZ49191.1"/>
    </source>
</evidence>
<dbReference type="SUPFAM" id="SSF51366">
    <property type="entry name" value="Ribulose-phoshate binding barrel"/>
    <property type="match status" value="1"/>
</dbReference>
<accession>A0A381N3L9</accession>
<dbReference type="UniPathway" id="UPA00035">
    <property type="reaction ID" value="UER00043"/>
</dbReference>
<evidence type="ECO:0000256" key="2">
    <source>
        <dbReference type="ARBA" id="ARBA00004696"/>
    </source>
</evidence>
<keyword evidence="6" id="KW-0822">Tryptophan biosynthesis</keyword>
<dbReference type="EMBL" id="UINC01000108">
    <property type="protein sequence ID" value="SUZ49191.1"/>
    <property type="molecule type" value="Genomic_DNA"/>
</dbReference>
<dbReference type="FunFam" id="3.20.20.70:FF:000024">
    <property type="entry name" value="Indole-3-glycerol phosphate synthase"/>
    <property type="match status" value="1"/>
</dbReference>
<proteinExistence type="inferred from homology"/>
<evidence type="ECO:0000256" key="6">
    <source>
        <dbReference type="ARBA" id="ARBA00022822"/>
    </source>
</evidence>
<name>A0A381N3L9_9ZZZZ</name>
<sequence>MISQGDRFREGVKPTADLLDAIVAATRVAISERRLRIPERILEEEALNRTPNGIGFQVAISKPGELNVIAECKGRSPLKGVLRKDYDAPSLAKDYERGGASAISVLTEPTFFDGCLDHLRLIREAVTLPLLRKDFVVTDYQLLEAHAAGADAVLLIVAALDPQILGQLISRANDASLAVIVEVHDEEELRIAVDVGARIIGVNNRDLRTLEVVVETSERLVGRMPKDVIAIAESGLKTRQELLTLKAKGFHGFLIGETLALSPNPGKTLETMRAQ</sequence>
<dbReference type="PANTHER" id="PTHR22854">
    <property type="entry name" value="TRYPTOPHAN BIOSYNTHESIS PROTEIN"/>
    <property type="match status" value="1"/>
</dbReference>
<dbReference type="PANTHER" id="PTHR22854:SF2">
    <property type="entry name" value="INDOLE-3-GLYCEROL-PHOSPHATE SYNTHASE"/>
    <property type="match status" value="1"/>
</dbReference>
<keyword evidence="7" id="KW-0057">Aromatic amino acid biosynthesis</keyword>
<dbReference type="InterPro" id="IPR013798">
    <property type="entry name" value="Indole-3-glycerol_P_synth_dom"/>
</dbReference>
<evidence type="ECO:0000256" key="3">
    <source>
        <dbReference type="ARBA" id="ARBA00012362"/>
    </source>
</evidence>
<dbReference type="AlphaFoldDB" id="A0A381N3L9"/>
<protein>
    <recommendedName>
        <fullName evidence="3">indole-3-glycerol-phosphate synthase</fullName>
        <ecNumber evidence="3">4.1.1.48</ecNumber>
    </recommendedName>
</protein>
<evidence type="ECO:0000256" key="7">
    <source>
        <dbReference type="ARBA" id="ARBA00023141"/>
    </source>
</evidence>
<evidence type="ECO:0000259" key="9">
    <source>
        <dbReference type="Pfam" id="PF00218"/>
    </source>
</evidence>
<evidence type="ECO:0000256" key="8">
    <source>
        <dbReference type="ARBA" id="ARBA00023239"/>
    </source>
</evidence>
<feature type="domain" description="Indole-3-glycerol phosphate synthase" evidence="9">
    <location>
        <begin position="19"/>
        <end position="270"/>
    </location>
</feature>
<reference evidence="10" key="1">
    <citation type="submission" date="2018-05" db="EMBL/GenBank/DDBJ databases">
        <authorList>
            <person name="Lanie J.A."/>
            <person name="Ng W.-L."/>
            <person name="Kazmierczak K.M."/>
            <person name="Andrzejewski T.M."/>
            <person name="Davidsen T.M."/>
            <person name="Wayne K.J."/>
            <person name="Tettelin H."/>
            <person name="Glass J.I."/>
            <person name="Rusch D."/>
            <person name="Podicherti R."/>
            <person name="Tsui H.-C.T."/>
            <person name="Winkler M.E."/>
        </authorList>
    </citation>
    <scope>NUCLEOTIDE SEQUENCE</scope>
</reference>
<comment type="catalytic activity">
    <reaction evidence="1">
        <text>1-(2-carboxyphenylamino)-1-deoxy-D-ribulose 5-phosphate + H(+) = (1S,2R)-1-C-(indol-3-yl)glycerol 3-phosphate + CO2 + H2O</text>
        <dbReference type="Rhea" id="RHEA:23476"/>
        <dbReference type="ChEBI" id="CHEBI:15377"/>
        <dbReference type="ChEBI" id="CHEBI:15378"/>
        <dbReference type="ChEBI" id="CHEBI:16526"/>
        <dbReference type="ChEBI" id="CHEBI:58613"/>
        <dbReference type="ChEBI" id="CHEBI:58866"/>
        <dbReference type="EC" id="4.1.1.48"/>
    </reaction>
</comment>
<keyword evidence="8" id="KW-0456">Lyase</keyword>
<evidence type="ECO:0000256" key="4">
    <source>
        <dbReference type="ARBA" id="ARBA00022605"/>
    </source>
</evidence>
<comment type="pathway">
    <text evidence="2">Amino-acid biosynthesis; L-tryptophan biosynthesis; L-tryptophan from chorismate: step 4/5.</text>
</comment>
<dbReference type="Gene3D" id="3.20.20.70">
    <property type="entry name" value="Aldolase class I"/>
    <property type="match status" value="1"/>
</dbReference>
<keyword evidence="4" id="KW-0028">Amino-acid biosynthesis</keyword>
<organism evidence="10">
    <name type="scientific">marine metagenome</name>
    <dbReference type="NCBI Taxonomy" id="408172"/>
    <lineage>
        <taxon>unclassified sequences</taxon>
        <taxon>metagenomes</taxon>
        <taxon>ecological metagenomes</taxon>
    </lineage>
</organism>
<dbReference type="Pfam" id="PF00218">
    <property type="entry name" value="IGPS"/>
    <property type="match status" value="1"/>
</dbReference>
<dbReference type="CDD" id="cd00331">
    <property type="entry name" value="IGPS"/>
    <property type="match status" value="1"/>
</dbReference>
<evidence type="ECO:0000256" key="5">
    <source>
        <dbReference type="ARBA" id="ARBA00022793"/>
    </source>
</evidence>
<evidence type="ECO:0000256" key="1">
    <source>
        <dbReference type="ARBA" id="ARBA00001633"/>
    </source>
</evidence>
<dbReference type="GO" id="GO:0004640">
    <property type="term" value="F:phosphoribosylanthranilate isomerase activity"/>
    <property type="evidence" value="ECO:0007669"/>
    <property type="project" value="TreeGrafter"/>
</dbReference>
<dbReference type="NCBIfam" id="NF001377">
    <property type="entry name" value="PRK00278.2-4"/>
    <property type="match status" value="1"/>
</dbReference>
<dbReference type="InterPro" id="IPR013785">
    <property type="entry name" value="Aldolase_TIM"/>
</dbReference>
<dbReference type="EC" id="4.1.1.48" evidence="3"/>
<gene>
    <name evidence="10" type="ORF">METZ01_LOCUS2045</name>
</gene>